<evidence type="ECO:0000256" key="3">
    <source>
        <dbReference type="ARBA" id="ARBA00012483"/>
    </source>
</evidence>
<comment type="pathway">
    <text evidence="2">Protein modification; protein ubiquitination.</text>
</comment>
<dbReference type="AlphaFoldDB" id="A0AAD3CJ58"/>
<dbReference type="EMBL" id="BLLK01000022">
    <property type="protein sequence ID" value="GFH47067.1"/>
    <property type="molecule type" value="Genomic_DNA"/>
</dbReference>
<feature type="compositionally biased region" description="Basic and acidic residues" evidence="9">
    <location>
        <begin position="29"/>
        <end position="39"/>
    </location>
</feature>
<feature type="region of interest" description="Disordered" evidence="9">
    <location>
        <begin position="545"/>
        <end position="579"/>
    </location>
</feature>
<evidence type="ECO:0000256" key="1">
    <source>
        <dbReference type="ARBA" id="ARBA00000900"/>
    </source>
</evidence>
<keyword evidence="13" id="KW-1185">Reference proteome</keyword>
<name>A0AAD3CJ58_9STRA</name>
<feature type="region of interest" description="Disordered" evidence="9">
    <location>
        <begin position="966"/>
        <end position="992"/>
    </location>
</feature>
<evidence type="ECO:0000256" key="9">
    <source>
        <dbReference type="SAM" id="MobiDB-lite"/>
    </source>
</evidence>
<feature type="compositionally biased region" description="Low complexity" evidence="9">
    <location>
        <begin position="59"/>
        <end position="70"/>
    </location>
</feature>
<evidence type="ECO:0000259" key="10">
    <source>
        <dbReference type="PROSITE" id="PS50089"/>
    </source>
</evidence>
<dbReference type="InterPro" id="IPR001841">
    <property type="entry name" value="Znf_RING"/>
</dbReference>
<gene>
    <name evidence="12" type="ORF">CTEN210_03542</name>
</gene>
<dbReference type="GO" id="GO:0061630">
    <property type="term" value="F:ubiquitin protein ligase activity"/>
    <property type="evidence" value="ECO:0007669"/>
    <property type="project" value="UniProtKB-EC"/>
</dbReference>
<dbReference type="InterPro" id="IPR018957">
    <property type="entry name" value="Znf_C3HC4_RING-type"/>
</dbReference>
<dbReference type="PANTHER" id="PTHR46076">
    <property type="entry name" value="E3 UBIQUITIN-PROTEIN LIGASE RING1 / RING 2 FAMILY MEMBER"/>
    <property type="match status" value="1"/>
</dbReference>
<dbReference type="Pfam" id="PF00097">
    <property type="entry name" value="zf-C3HC4"/>
    <property type="match status" value="1"/>
</dbReference>
<keyword evidence="5" id="KW-0479">Metal-binding</keyword>
<keyword evidence="4" id="KW-0808">Transferase</keyword>
<dbReference type="InterPro" id="IPR043540">
    <property type="entry name" value="RING1/RING2"/>
</dbReference>
<protein>
    <recommendedName>
        <fullName evidence="3">RING-type E3 ubiquitin transferase</fullName>
        <ecNumber evidence="3">2.3.2.27</ecNumber>
    </recommendedName>
</protein>
<feature type="compositionally biased region" description="Polar residues" evidence="9">
    <location>
        <begin position="545"/>
        <end position="555"/>
    </location>
</feature>
<dbReference type="EC" id="2.3.2.27" evidence="3"/>
<dbReference type="GO" id="GO:0008270">
    <property type="term" value="F:zinc ion binding"/>
    <property type="evidence" value="ECO:0007669"/>
    <property type="project" value="UniProtKB-KW"/>
</dbReference>
<evidence type="ECO:0000256" key="8">
    <source>
        <dbReference type="PROSITE-ProRule" id="PRU00175"/>
    </source>
</evidence>
<keyword evidence="7" id="KW-0862">Zinc</keyword>
<dbReference type="GO" id="GO:0031519">
    <property type="term" value="C:PcG protein complex"/>
    <property type="evidence" value="ECO:0007669"/>
    <property type="project" value="TreeGrafter"/>
</dbReference>
<dbReference type="PROSITE" id="PS50089">
    <property type="entry name" value="ZF_RING_2"/>
    <property type="match status" value="1"/>
</dbReference>
<dbReference type="GO" id="GO:0000151">
    <property type="term" value="C:ubiquitin ligase complex"/>
    <property type="evidence" value="ECO:0007669"/>
    <property type="project" value="InterPro"/>
</dbReference>
<dbReference type="InterPro" id="IPR010997">
    <property type="entry name" value="HRDC-like_sf"/>
</dbReference>
<feature type="domain" description="HRDC" evidence="11">
    <location>
        <begin position="722"/>
        <end position="807"/>
    </location>
</feature>
<feature type="region of interest" description="Disordered" evidence="9">
    <location>
        <begin position="1"/>
        <end position="83"/>
    </location>
</feature>
<feature type="compositionally biased region" description="Basic and acidic residues" evidence="9">
    <location>
        <begin position="681"/>
        <end position="691"/>
    </location>
</feature>
<dbReference type="GO" id="GO:0000166">
    <property type="term" value="F:nucleotide binding"/>
    <property type="evidence" value="ECO:0007669"/>
    <property type="project" value="InterPro"/>
</dbReference>
<evidence type="ECO:0000313" key="12">
    <source>
        <dbReference type="EMBL" id="GFH47067.1"/>
    </source>
</evidence>
<dbReference type="Proteomes" id="UP001054902">
    <property type="component" value="Unassembled WGS sequence"/>
</dbReference>
<feature type="domain" description="RING-type" evidence="10">
    <location>
        <begin position="1105"/>
        <end position="1149"/>
    </location>
</feature>
<dbReference type="GO" id="GO:0003682">
    <property type="term" value="F:chromatin binding"/>
    <property type="evidence" value="ECO:0007669"/>
    <property type="project" value="TreeGrafter"/>
</dbReference>
<evidence type="ECO:0000259" key="11">
    <source>
        <dbReference type="PROSITE" id="PS50967"/>
    </source>
</evidence>
<evidence type="ECO:0000256" key="5">
    <source>
        <dbReference type="ARBA" id="ARBA00022723"/>
    </source>
</evidence>
<dbReference type="Gene3D" id="3.30.40.10">
    <property type="entry name" value="Zinc/RING finger domain, C3HC4 (zinc finger)"/>
    <property type="match status" value="1"/>
</dbReference>
<feature type="compositionally biased region" description="Basic and acidic residues" evidence="9">
    <location>
        <begin position="558"/>
        <end position="568"/>
    </location>
</feature>
<dbReference type="PANTHER" id="PTHR46076:SF3">
    <property type="entry name" value="E3 UBIQUITIN-PROTEIN LIGASE RING1"/>
    <property type="match status" value="1"/>
</dbReference>
<dbReference type="SMART" id="SM00184">
    <property type="entry name" value="RING"/>
    <property type="match status" value="1"/>
</dbReference>
<reference evidence="12 13" key="1">
    <citation type="journal article" date="2021" name="Sci. Rep.">
        <title>The genome of the diatom Chaetoceros tenuissimus carries an ancient integrated fragment of an extant virus.</title>
        <authorList>
            <person name="Hongo Y."/>
            <person name="Kimura K."/>
            <person name="Takaki Y."/>
            <person name="Yoshida Y."/>
            <person name="Baba S."/>
            <person name="Kobayashi G."/>
            <person name="Nagasaki K."/>
            <person name="Hano T."/>
            <person name="Tomaru Y."/>
        </authorList>
    </citation>
    <scope>NUCLEOTIDE SEQUENCE [LARGE SCALE GENOMIC DNA]</scope>
    <source>
        <strain evidence="12 13">NIES-3715</strain>
    </source>
</reference>
<evidence type="ECO:0000256" key="7">
    <source>
        <dbReference type="ARBA" id="ARBA00022833"/>
    </source>
</evidence>
<evidence type="ECO:0000256" key="2">
    <source>
        <dbReference type="ARBA" id="ARBA00004906"/>
    </source>
</evidence>
<evidence type="ECO:0000313" key="13">
    <source>
        <dbReference type="Proteomes" id="UP001054902"/>
    </source>
</evidence>
<keyword evidence="6 8" id="KW-0863">Zinc-finger</keyword>
<evidence type="ECO:0000256" key="4">
    <source>
        <dbReference type="ARBA" id="ARBA00022679"/>
    </source>
</evidence>
<sequence>MAISKEKQVNQVASRGKNIDSLLQQRRRMMQERSLERAQESSSYSSGEEEDVFFWKYRGGSAETSSGSTSSRKRKGASDNTETRKLIRTVSANQEVSDETIQQHNVFVQGKQIGLQGKHSDLTRRIIQADITKIPVETELNTAIATDDNSDTTCTEKELLIQFLFDFEALFTDEKYRDYLRGERVDITKLKNFLRGERGCKREDLSSYEFTIKQYLTLEEDDLILEEGEKKKYRKPRSDCACGFKNFILENSTPAEFIADNFMFKNDNTSVCRHEISMQELLKLYRFLALDKSLSQEYIVAQIREAATKLCEEYGCRYFLYSFLQRNGGSEKTLQGFIDIGIVRKEDFEKYNVHFSSLLLPFLQTHPCLKILIEWYPEHLRPSDIVKSVQPNEKDSSVVSIDDFKLLFTLAIKHFPERLGFLLETDESQNKSRSGIESRDNDFHTSPCREICNMKTKNKEALEAIIGCLDEAGLSLSVDMMKELRVGRRREKKICDYIQKELCARAEKRKSDIHTKIPRTVENNHQSISAVSILQEANEKRTKKAVSNLSFSSKSQTKKRDEKVHTTSETKCPLVQDGNSAYENNKQDIECIRDESSKRIEKPQALVEICKKRNEMEYLRSNVTPNSSNGISTPSFDNDQTSNISGFAENSCPSSQFEKRNEKVHRASEDKLSITEGESNTSEKEKKDNTESLKTAEISNSNDLYDEVSPDEGGSDASILPSNHTEALVKLIKKLVSKWADEEISNGNKVFYWNIMSNQGMSTIASKVPLSIEELKELGVLGENIVKEYGDRLITNLNAFIDQNGLHKYIKVQGTNRRRIEKNTPSVPVTKMTHEVQASPNKSSQKSRIDLHEKYQPQEQGINYGAEKSECSETLAASYSPKQTCNEILRGNGHMENRPVDNRLQEMKEEYAATIRKKNDEIDRERRIRRDLEDRLRDLEDRLKSQVEESETNQMKKSDQINGLVTENNLEKSRLEEKQRATENQHYETRRKLTDQLEEKEERIKEEKTKKKRLVEENKSLQIRCKTLKSDNQKLVDQNKSLKESSAARMIAKKNEEQKKMKDRLQTLSANENHLREENEQLKQKFEEFEELEKFKSNLQVELECAICHNELTNPHMTKCGHRFCKTCIELWIEHAVKNRQDKACPICKDHIVSKRDLRKDEFIKGIVDVVYQDSKTEEEKQPEAKTQNTYDF</sequence>
<comment type="catalytic activity">
    <reaction evidence="1">
        <text>S-ubiquitinyl-[E2 ubiquitin-conjugating enzyme]-L-cysteine + [acceptor protein]-L-lysine = [E2 ubiquitin-conjugating enzyme]-L-cysteine + N(6)-ubiquitinyl-[acceptor protein]-L-lysine.</text>
        <dbReference type="EC" id="2.3.2.27"/>
    </reaction>
</comment>
<proteinExistence type="predicted"/>
<feature type="region of interest" description="Disordered" evidence="9">
    <location>
        <begin position="621"/>
        <end position="720"/>
    </location>
</feature>
<evidence type="ECO:0000256" key="6">
    <source>
        <dbReference type="ARBA" id="ARBA00022771"/>
    </source>
</evidence>
<accession>A0AAD3CJ58</accession>
<feature type="compositionally biased region" description="Basic and acidic residues" evidence="9">
    <location>
        <begin position="657"/>
        <end position="673"/>
    </location>
</feature>
<dbReference type="PROSITE" id="PS50967">
    <property type="entry name" value="HRDC"/>
    <property type="match status" value="1"/>
</dbReference>
<dbReference type="PROSITE" id="PS00518">
    <property type="entry name" value="ZF_RING_1"/>
    <property type="match status" value="1"/>
</dbReference>
<dbReference type="InterPro" id="IPR013083">
    <property type="entry name" value="Znf_RING/FYVE/PHD"/>
</dbReference>
<dbReference type="InterPro" id="IPR017907">
    <property type="entry name" value="Znf_RING_CS"/>
</dbReference>
<feature type="compositionally biased region" description="Basic and acidic residues" evidence="9">
    <location>
        <begin position="969"/>
        <end position="992"/>
    </location>
</feature>
<dbReference type="InterPro" id="IPR044876">
    <property type="entry name" value="HRDC_dom_sf"/>
</dbReference>
<dbReference type="SUPFAM" id="SSF57850">
    <property type="entry name" value="RING/U-box"/>
    <property type="match status" value="1"/>
</dbReference>
<dbReference type="Gene3D" id="1.10.150.80">
    <property type="entry name" value="HRDC domain"/>
    <property type="match status" value="1"/>
</dbReference>
<feature type="compositionally biased region" description="Polar residues" evidence="9">
    <location>
        <begin position="621"/>
        <end position="645"/>
    </location>
</feature>
<dbReference type="InterPro" id="IPR002121">
    <property type="entry name" value="HRDC_dom"/>
</dbReference>
<comment type="caution">
    <text evidence="12">The sequence shown here is derived from an EMBL/GenBank/DDBJ whole genome shotgun (WGS) entry which is preliminary data.</text>
</comment>
<organism evidence="12 13">
    <name type="scientific">Chaetoceros tenuissimus</name>
    <dbReference type="NCBI Taxonomy" id="426638"/>
    <lineage>
        <taxon>Eukaryota</taxon>
        <taxon>Sar</taxon>
        <taxon>Stramenopiles</taxon>
        <taxon>Ochrophyta</taxon>
        <taxon>Bacillariophyta</taxon>
        <taxon>Coscinodiscophyceae</taxon>
        <taxon>Chaetocerotophycidae</taxon>
        <taxon>Chaetocerotales</taxon>
        <taxon>Chaetocerotaceae</taxon>
        <taxon>Chaetoceros</taxon>
    </lineage>
</organism>
<dbReference type="GO" id="GO:0003676">
    <property type="term" value="F:nucleic acid binding"/>
    <property type="evidence" value="ECO:0007669"/>
    <property type="project" value="InterPro"/>
</dbReference>
<feature type="compositionally biased region" description="Acidic residues" evidence="9">
    <location>
        <begin position="704"/>
        <end position="714"/>
    </location>
</feature>
<dbReference type="SUPFAM" id="SSF47819">
    <property type="entry name" value="HRDC-like"/>
    <property type="match status" value="1"/>
</dbReference>